<evidence type="ECO:0000256" key="3">
    <source>
        <dbReference type="ARBA" id="ARBA00023004"/>
    </source>
</evidence>
<dbReference type="SUPFAM" id="SSF102114">
    <property type="entry name" value="Radical SAM enzymes"/>
    <property type="match status" value="1"/>
</dbReference>
<evidence type="ECO:0000256" key="1">
    <source>
        <dbReference type="ARBA" id="ARBA00022691"/>
    </source>
</evidence>
<sequence>MSHDEPAIGACWACGPHAADTSGCRGSLARAGVIRVNWDCWDLCNLDCPFCFRSRAGALGTSDAVRLLDCLSYAGIRHMTFTGGDPSLRSDLGQLVQHAQRLGMAVEVLTNAQHQPPTVRDALLLADLVGLSIDGASPDTHDGFRQRRGNFGRVFKLMDFLDSAGQPYVVRTVVSRANGAEAVALAPLLATRTALVRWSLQQFSAIEAGFDNRDQYELSTVDFFRICAEVRAELGPLDTKLSVLTDRGKVGLYLLVDPQGRALSRLEDPPDGRLPTVGDFLSDHLVDVSSRILFDAPRHAARYEGWMDLHGTDNN</sequence>
<accession>A0A495JGW3</accession>
<feature type="domain" description="Radical SAM core" evidence="5">
    <location>
        <begin position="26"/>
        <end position="237"/>
    </location>
</feature>
<evidence type="ECO:0000313" key="6">
    <source>
        <dbReference type="EMBL" id="RKR87279.1"/>
    </source>
</evidence>
<dbReference type="SFLD" id="SFLDS00029">
    <property type="entry name" value="Radical_SAM"/>
    <property type="match status" value="1"/>
</dbReference>
<dbReference type="Gene3D" id="3.20.20.70">
    <property type="entry name" value="Aldolase class I"/>
    <property type="match status" value="1"/>
</dbReference>
<reference evidence="6 7" key="1">
    <citation type="submission" date="2018-10" db="EMBL/GenBank/DDBJ databases">
        <title>Sequencing the genomes of 1000 actinobacteria strains.</title>
        <authorList>
            <person name="Klenk H.-P."/>
        </authorList>
    </citation>
    <scope>NUCLEOTIDE SEQUENCE [LARGE SCALE GENOMIC DNA]</scope>
    <source>
        <strain evidence="6 7">DSM 45175</strain>
    </source>
</reference>
<dbReference type="InterPro" id="IPR058240">
    <property type="entry name" value="rSAM_sf"/>
</dbReference>
<name>A0A495JGW3_9ACTN</name>
<dbReference type="EMBL" id="RBKT01000001">
    <property type="protein sequence ID" value="RKR87279.1"/>
    <property type="molecule type" value="Genomic_DNA"/>
</dbReference>
<dbReference type="GO" id="GO:0003824">
    <property type="term" value="F:catalytic activity"/>
    <property type="evidence" value="ECO:0007669"/>
    <property type="project" value="InterPro"/>
</dbReference>
<dbReference type="GO" id="GO:0046872">
    <property type="term" value="F:metal ion binding"/>
    <property type="evidence" value="ECO:0007669"/>
    <property type="project" value="UniProtKB-KW"/>
</dbReference>
<dbReference type="SFLD" id="SFLDG01067">
    <property type="entry name" value="SPASM/twitch_domain_containing"/>
    <property type="match status" value="1"/>
</dbReference>
<dbReference type="InterPro" id="IPR050377">
    <property type="entry name" value="Radical_SAM_PqqE_MftC-like"/>
</dbReference>
<gene>
    <name evidence="6" type="ORF">BDK92_1554</name>
</gene>
<keyword evidence="1" id="KW-0949">S-adenosyl-L-methionine</keyword>
<keyword evidence="2" id="KW-0479">Metal-binding</keyword>
<dbReference type="OrthoDB" id="9782387at2"/>
<evidence type="ECO:0000313" key="7">
    <source>
        <dbReference type="Proteomes" id="UP000277671"/>
    </source>
</evidence>
<dbReference type="PROSITE" id="PS51918">
    <property type="entry name" value="RADICAL_SAM"/>
    <property type="match status" value="1"/>
</dbReference>
<keyword evidence="3" id="KW-0408">Iron</keyword>
<evidence type="ECO:0000259" key="5">
    <source>
        <dbReference type="PROSITE" id="PS51918"/>
    </source>
</evidence>
<dbReference type="CDD" id="cd01335">
    <property type="entry name" value="Radical_SAM"/>
    <property type="match status" value="1"/>
</dbReference>
<dbReference type="InterPro" id="IPR013785">
    <property type="entry name" value="Aldolase_TIM"/>
</dbReference>
<comment type="caution">
    <text evidence="6">The sequence shown here is derived from an EMBL/GenBank/DDBJ whole genome shotgun (WGS) entry which is preliminary data.</text>
</comment>
<dbReference type="PANTHER" id="PTHR11228:SF7">
    <property type="entry name" value="PQQA PEPTIDE CYCLASE"/>
    <property type="match status" value="1"/>
</dbReference>
<keyword evidence="7" id="KW-1185">Reference proteome</keyword>
<evidence type="ECO:0000256" key="4">
    <source>
        <dbReference type="ARBA" id="ARBA00023014"/>
    </source>
</evidence>
<dbReference type="AlphaFoldDB" id="A0A495JGW3"/>
<dbReference type="Proteomes" id="UP000277671">
    <property type="component" value="Unassembled WGS sequence"/>
</dbReference>
<protein>
    <submittedName>
        <fullName evidence="6">MoaA/NifB/PqqE/SkfB family radical SAM enzyme</fullName>
    </submittedName>
</protein>
<dbReference type="PANTHER" id="PTHR11228">
    <property type="entry name" value="RADICAL SAM DOMAIN PROTEIN"/>
    <property type="match status" value="1"/>
</dbReference>
<dbReference type="RefSeq" id="WP_121155913.1">
    <property type="nucleotide sequence ID" value="NZ_RBKT01000001.1"/>
</dbReference>
<proteinExistence type="predicted"/>
<dbReference type="InterPro" id="IPR007197">
    <property type="entry name" value="rSAM"/>
</dbReference>
<dbReference type="Pfam" id="PF04055">
    <property type="entry name" value="Radical_SAM"/>
    <property type="match status" value="1"/>
</dbReference>
<evidence type="ECO:0000256" key="2">
    <source>
        <dbReference type="ARBA" id="ARBA00022723"/>
    </source>
</evidence>
<organism evidence="6 7">
    <name type="scientific">Micromonospora pisi</name>
    <dbReference type="NCBI Taxonomy" id="589240"/>
    <lineage>
        <taxon>Bacteria</taxon>
        <taxon>Bacillati</taxon>
        <taxon>Actinomycetota</taxon>
        <taxon>Actinomycetes</taxon>
        <taxon>Micromonosporales</taxon>
        <taxon>Micromonosporaceae</taxon>
        <taxon>Micromonospora</taxon>
    </lineage>
</organism>
<dbReference type="GO" id="GO:0051536">
    <property type="term" value="F:iron-sulfur cluster binding"/>
    <property type="evidence" value="ECO:0007669"/>
    <property type="project" value="UniProtKB-KW"/>
</dbReference>
<keyword evidence="4" id="KW-0411">Iron-sulfur</keyword>